<proteinExistence type="predicted"/>
<dbReference type="Gene3D" id="3.30.2160.10">
    <property type="entry name" value="Hect, E3 ligase catalytic domain"/>
    <property type="match status" value="1"/>
</dbReference>
<organism evidence="5">
    <name type="scientific">Lotharella globosa</name>
    <dbReference type="NCBI Taxonomy" id="91324"/>
    <lineage>
        <taxon>Eukaryota</taxon>
        <taxon>Sar</taxon>
        <taxon>Rhizaria</taxon>
        <taxon>Cercozoa</taxon>
        <taxon>Chlorarachniophyceae</taxon>
        <taxon>Lotharella</taxon>
    </lineage>
</organism>
<dbReference type="PANTHER" id="PTHR46654:SF1">
    <property type="entry name" value="E3 UBIQUITIN-PROTEIN LIGASE HECTD3"/>
    <property type="match status" value="1"/>
</dbReference>
<dbReference type="EMBL" id="HBIV01047011">
    <property type="protein sequence ID" value="CAE0681002.1"/>
    <property type="molecule type" value="Transcribed_RNA"/>
</dbReference>
<dbReference type="AlphaFoldDB" id="A0A7S3ZES9"/>
<dbReference type="InterPro" id="IPR042469">
    <property type="entry name" value="HECTD3"/>
</dbReference>
<gene>
    <name evidence="5" type="ORF">LGLO00237_LOCUS32789</name>
</gene>
<feature type="chain" id="PRO_5031521576" description="HECT domain-containing protein" evidence="3">
    <location>
        <begin position="20"/>
        <end position="255"/>
    </location>
</feature>
<dbReference type="Gene3D" id="3.90.1750.10">
    <property type="entry name" value="Hect, E3 ligase catalytic domains"/>
    <property type="match status" value="1"/>
</dbReference>
<sequence>MSIRSSVLLPLRLAPAVWKQIVCQNVTIDDILGVDLLSFNMAEAMMESSDCDQFDMTFDQTFTGVTADQRLCPLVPYGKRIKVTYGLRSTYSSLLRDFRNHEFREQVDLIRKGMADVVPKTALMLFDGPELEKAVCGVNSVDIALLKRHTVYQGGYSQSALVIQYFWEVMENRFDNELRQKYLQFVWGRSRLPIDEMKWEHPMKISRMNRADPDRVLPVSHTCFFQLDLPEYTNAETLYQRLKVAIESCSVFDMG</sequence>
<keyword evidence="3" id="KW-0732">Signal</keyword>
<evidence type="ECO:0000256" key="3">
    <source>
        <dbReference type="SAM" id="SignalP"/>
    </source>
</evidence>
<dbReference type="GO" id="GO:0004842">
    <property type="term" value="F:ubiquitin-protein transferase activity"/>
    <property type="evidence" value="ECO:0007669"/>
    <property type="project" value="InterPro"/>
</dbReference>
<dbReference type="SUPFAM" id="SSF56204">
    <property type="entry name" value="Hect, E3 ligase catalytic domain"/>
    <property type="match status" value="1"/>
</dbReference>
<keyword evidence="1 2" id="KW-0833">Ubl conjugation pathway</keyword>
<protein>
    <recommendedName>
        <fullName evidence="4">HECT domain-containing protein</fullName>
    </recommendedName>
</protein>
<accession>A0A7S3ZES9</accession>
<dbReference type="Pfam" id="PF00632">
    <property type="entry name" value="HECT"/>
    <property type="match status" value="1"/>
</dbReference>
<reference evidence="5" key="1">
    <citation type="submission" date="2021-01" db="EMBL/GenBank/DDBJ databases">
        <authorList>
            <person name="Corre E."/>
            <person name="Pelletier E."/>
            <person name="Niang G."/>
            <person name="Scheremetjew M."/>
            <person name="Finn R."/>
            <person name="Kale V."/>
            <person name="Holt S."/>
            <person name="Cochrane G."/>
            <person name="Meng A."/>
            <person name="Brown T."/>
            <person name="Cohen L."/>
        </authorList>
    </citation>
    <scope>NUCLEOTIDE SEQUENCE</scope>
    <source>
        <strain evidence="5">CCCM811</strain>
    </source>
</reference>
<evidence type="ECO:0000313" key="5">
    <source>
        <dbReference type="EMBL" id="CAE0681002.1"/>
    </source>
</evidence>
<evidence type="ECO:0000256" key="2">
    <source>
        <dbReference type="PROSITE-ProRule" id="PRU00104"/>
    </source>
</evidence>
<feature type="active site" description="Glycyl thioester intermediate" evidence="2">
    <location>
        <position position="223"/>
    </location>
</feature>
<dbReference type="PROSITE" id="PS50237">
    <property type="entry name" value="HECT"/>
    <property type="match status" value="1"/>
</dbReference>
<feature type="signal peptide" evidence="3">
    <location>
        <begin position="1"/>
        <end position="19"/>
    </location>
</feature>
<feature type="domain" description="HECT" evidence="4">
    <location>
        <begin position="1"/>
        <end position="255"/>
    </location>
</feature>
<evidence type="ECO:0000259" key="4">
    <source>
        <dbReference type="PROSITE" id="PS50237"/>
    </source>
</evidence>
<dbReference type="InterPro" id="IPR000569">
    <property type="entry name" value="HECT_dom"/>
</dbReference>
<evidence type="ECO:0000256" key="1">
    <source>
        <dbReference type="ARBA" id="ARBA00022786"/>
    </source>
</evidence>
<dbReference type="Gene3D" id="3.30.2410.10">
    <property type="entry name" value="Hect, E3 ligase catalytic domain"/>
    <property type="match status" value="1"/>
</dbReference>
<dbReference type="PANTHER" id="PTHR46654">
    <property type="entry name" value="E3 UBIQUITIN-PROTEIN LIGASE HECTD3"/>
    <property type="match status" value="1"/>
</dbReference>
<dbReference type="SMART" id="SM00119">
    <property type="entry name" value="HECTc"/>
    <property type="match status" value="1"/>
</dbReference>
<dbReference type="InterPro" id="IPR035983">
    <property type="entry name" value="Hect_E3_ubiquitin_ligase"/>
</dbReference>
<name>A0A7S3ZES9_9EUKA</name>